<feature type="signal peptide" evidence="1">
    <location>
        <begin position="1"/>
        <end position="22"/>
    </location>
</feature>
<evidence type="ECO:0000313" key="4">
    <source>
        <dbReference type="RefSeq" id="XP_005092247.1"/>
    </source>
</evidence>
<reference evidence="4" key="1">
    <citation type="submission" date="2025-08" db="UniProtKB">
        <authorList>
            <consortium name="RefSeq"/>
        </authorList>
    </citation>
    <scope>IDENTIFICATION</scope>
</reference>
<proteinExistence type="predicted"/>
<dbReference type="RefSeq" id="XP_005092247.1">
    <property type="nucleotide sequence ID" value="XM_005092190.2"/>
</dbReference>
<feature type="domain" description="Chitin-binding type-4" evidence="2">
    <location>
        <begin position="23"/>
        <end position="210"/>
    </location>
</feature>
<evidence type="ECO:0000259" key="2">
    <source>
        <dbReference type="Pfam" id="PF03067"/>
    </source>
</evidence>
<dbReference type="InterPro" id="IPR004302">
    <property type="entry name" value="Cellulose/chitin-bd_N"/>
</dbReference>
<dbReference type="PANTHER" id="PTHR21113">
    <property type="entry name" value="AGAP001705-PA"/>
    <property type="match status" value="1"/>
</dbReference>
<evidence type="ECO:0000256" key="1">
    <source>
        <dbReference type="SAM" id="SignalP"/>
    </source>
</evidence>
<evidence type="ECO:0000313" key="3">
    <source>
        <dbReference type="Proteomes" id="UP000694888"/>
    </source>
</evidence>
<gene>
    <name evidence="4" type="primary">LOC101851474</name>
</gene>
<keyword evidence="1" id="KW-0732">Signal</keyword>
<sequence>MATHRFLQIVTLATVLFVKVRGHGRLIEPPGRSSMWRYGYNNPINYDDNQLFCGGFDRQWNQNGGLCGVCGDPYDGQRDNEAGGKYANGIIVRNYTEGAIINVYIDLTTSHLGWFEFRLCPNNDIHKPVTQECLDMNLLESPKGYTRYNISSWEAMVYELQVRLPPGISTCSQCVLQWKYNAGNSWGCDEDNNCCVGCGPQEQFYGCADIAIHSSRW</sequence>
<dbReference type="GeneID" id="101851474"/>
<accession>A0ABM0JF29</accession>
<organism evidence="3 4">
    <name type="scientific">Aplysia californica</name>
    <name type="common">California sea hare</name>
    <dbReference type="NCBI Taxonomy" id="6500"/>
    <lineage>
        <taxon>Eukaryota</taxon>
        <taxon>Metazoa</taxon>
        <taxon>Spiralia</taxon>
        <taxon>Lophotrochozoa</taxon>
        <taxon>Mollusca</taxon>
        <taxon>Gastropoda</taxon>
        <taxon>Heterobranchia</taxon>
        <taxon>Euthyneura</taxon>
        <taxon>Tectipleura</taxon>
        <taxon>Aplysiida</taxon>
        <taxon>Aplysioidea</taxon>
        <taxon>Aplysiidae</taxon>
        <taxon>Aplysia</taxon>
    </lineage>
</organism>
<feature type="chain" id="PRO_5045232671" evidence="1">
    <location>
        <begin position="23"/>
        <end position="217"/>
    </location>
</feature>
<protein>
    <submittedName>
        <fullName evidence="4">Uncharacterized protein LOC101851474</fullName>
    </submittedName>
</protein>
<dbReference type="Pfam" id="PF03067">
    <property type="entry name" value="LPMO_10"/>
    <property type="match status" value="1"/>
</dbReference>
<dbReference type="PANTHER" id="PTHR21113:SF4">
    <property type="entry name" value="CHITIN-BINDING TYPE-4 DOMAIN-CONTAINING PROTEIN"/>
    <property type="match status" value="1"/>
</dbReference>
<keyword evidence="3" id="KW-1185">Reference proteome</keyword>
<dbReference type="Proteomes" id="UP000694888">
    <property type="component" value="Unplaced"/>
</dbReference>
<name>A0ABM0JF29_APLCA</name>